<organism evidence="2 3">
    <name type="scientific">Capnocytophaga cynodegmi</name>
    <dbReference type="NCBI Taxonomy" id="28189"/>
    <lineage>
        <taxon>Bacteria</taxon>
        <taxon>Pseudomonadati</taxon>
        <taxon>Bacteroidota</taxon>
        <taxon>Flavobacteriia</taxon>
        <taxon>Flavobacteriales</taxon>
        <taxon>Flavobacteriaceae</taxon>
        <taxon>Capnocytophaga</taxon>
    </lineage>
</organism>
<accession>A0A0B7HHX6</accession>
<evidence type="ECO:0000256" key="1">
    <source>
        <dbReference type="SAM" id="MobiDB-lite"/>
    </source>
</evidence>
<reference evidence="3" key="1">
    <citation type="submission" date="2015-01" db="EMBL/GenBank/DDBJ databases">
        <authorList>
            <person name="MANFREDI Pablo"/>
        </authorList>
    </citation>
    <scope>NUCLEOTIDE SEQUENCE [LARGE SCALE GENOMIC DNA]</scope>
    <source>
        <strain evidence="3">Ccyn2B</strain>
    </source>
</reference>
<keyword evidence="3" id="KW-1185">Reference proteome</keyword>
<dbReference type="EMBL" id="CDOD01000056">
    <property type="protein sequence ID" value="CEN39321.1"/>
    <property type="molecule type" value="Genomic_DNA"/>
</dbReference>
<sequence length="45" mass="5298">MIASDRKQTTFTQKLSASYPKTDNKHSFYKARQQKSLSKSKKKEF</sequence>
<feature type="compositionally biased region" description="Basic residues" evidence="1">
    <location>
        <begin position="27"/>
        <end position="45"/>
    </location>
</feature>
<name>A0A0B7HHX6_9FLAO</name>
<dbReference type="AlphaFoldDB" id="A0A0B7HHX6"/>
<gene>
    <name evidence="2" type="ORF">CCYN2B_60092</name>
</gene>
<evidence type="ECO:0000313" key="2">
    <source>
        <dbReference type="EMBL" id="CEN39321.1"/>
    </source>
</evidence>
<proteinExistence type="predicted"/>
<protein>
    <submittedName>
        <fullName evidence="2">Uncharacterized protein</fullName>
    </submittedName>
</protein>
<feature type="compositionally biased region" description="Polar residues" evidence="1">
    <location>
        <begin position="9"/>
        <end position="21"/>
    </location>
</feature>
<evidence type="ECO:0000313" key="3">
    <source>
        <dbReference type="Proteomes" id="UP000038055"/>
    </source>
</evidence>
<dbReference type="Proteomes" id="UP000038055">
    <property type="component" value="Unassembled WGS sequence"/>
</dbReference>
<feature type="region of interest" description="Disordered" evidence="1">
    <location>
        <begin position="1"/>
        <end position="45"/>
    </location>
</feature>
<dbReference type="STRING" id="28189.CCYN74_100085"/>